<dbReference type="Proteomes" id="UP001500827">
    <property type="component" value="Unassembled WGS sequence"/>
</dbReference>
<evidence type="ECO:0000313" key="3">
    <source>
        <dbReference type="EMBL" id="GAA3892879.1"/>
    </source>
</evidence>
<evidence type="ECO:0000259" key="1">
    <source>
        <dbReference type="Pfam" id="PF02541"/>
    </source>
</evidence>
<dbReference type="RefSeq" id="WP_344698597.1">
    <property type="nucleotide sequence ID" value="NZ_BAABBM010000001.1"/>
</dbReference>
<sequence length="482" mass="51868">MATADPAAIIDIGSNSVRLVVYAGPPRIPSPIFNEKVLAGLGSSADRSGNLPERPRARALAAIHRFKLLIDHMRVKQVRVVATAAIRDAANGADFVRDVKRLGLECEVLSAEEEARLAGEGVLSGMPRAIGTVGDLGGGSLELVDIGDGETHGGISMPLGVLRLDASSDGERKARKILRAALKETDIGERAKGRRFYMVGGSWRTLARIDMFACDFPLPITHQYRMKPGRVRDLRKMLKSPDQRLASAAAPQRMATSPVAAMLLDLIVDELEPSDLVVSAYGIREGLLYSALKPAIRNEDPLLEEARSAGGGEHRFGQHGDLLDQWIAPLFDDGREMSRLRHAACLLADVAWQATANFRADRGIEMALHGNWVAVDAPGRVIMAQALSSSFGREVLPDERLGHLVSADQLRRAHCWGAAMRLGQRLSGGVGAVLKRTSLSKANGAIRLHVRRGEEALVGDAVERRLTKLAESMGRGAAVVSG</sequence>
<dbReference type="Gene3D" id="1.10.3210.10">
    <property type="entry name" value="Hypothetical protein af1432"/>
    <property type="match status" value="1"/>
</dbReference>
<keyword evidence="4" id="KW-1185">Reference proteome</keyword>
<name>A0ABP7L0X7_9SPHN</name>
<dbReference type="InterPro" id="IPR050273">
    <property type="entry name" value="GppA/Ppx_hydrolase"/>
</dbReference>
<dbReference type="Gene3D" id="3.30.420.150">
    <property type="entry name" value="Exopolyphosphatase. Domain 2"/>
    <property type="match status" value="1"/>
</dbReference>
<feature type="domain" description="Ppx/GppA phosphatase N-terminal" evidence="1">
    <location>
        <begin position="29"/>
        <end position="293"/>
    </location>
</feature>
<dbReference type="CDD" id="cd24052">
    <property type="entry name" value="ASKHA_NBD_HpPPX-GppA-like"/>
    <property type="match status" value="1"/>
</dbReference>
<comment type="caution">
    <text evidence="3">The sequence shown here is derived from an EMBL/GenBank/DDBJ whole genome shotgun (WGS) entry which is preliminary data.</text>
</comment>
<proteinExistence type="predicted"/>
<dbReference type="PANTHER" id="PTHR30005:SF0">
    <property type="entry name" value="RETROGRADE REGULATION PROTEIN 2"/>
    <property type="match status" value="1"/>
</dbReference>
<dbReference type="SUPFAM" id="SSF53067">
    <property type="entry name" value="Actin-like ATPase domain"/>
    <property type="match status" value="2"/>
</dbReference>
<accession>A0ABP7L0X7</accession>
<gene>
    <name evidence="3" type="primary">ppx</name>
    <name evidence="3" type="ORF">GCM10022276_10100</name>
</gene>
<dbReference type="PANTHER" id="PTHR30005">
    <property type="entry name" value="EXOPOLYPHOSPHATASE"/>
    <property type="match status" value="1"/>
</dbReference>
<feature type="domain" description="Exopolyphosphatase C-terminal" evidence="2">
    <location>
        <begin position="332"/>
        <end position="479"/>
    </location>
</feature>
<dbReference type="Pfam" id="PF21697">
    <property type="entry name" value="Ppx_C"/>
    <property type="match status" value="1"/>
</dbReference>
<dbReference type="InterPro" id="IPR043129">
    <property type="entry name" value="ATPase_NBD"/>
</dbReference>
<dbReference type="Pfam" id="PF02541">
    <property type="entry name" value="Ppx-GppA"/>
    <property type="match status" value="1"/>
</dbReference>
<reference evidence="4" key="1">
    <citation type="journal article" date="2019" name="Int. J. Syst. Evol. Microbiol.">
        <title>The Global Catalogue of Microorganisms (GCM) 10K type strain sequencing project: providing services to taxonomists for standard genome sequencing and annotation.</title>
        <authorList>
            <consortium name="The Broad Institute Genomics Platform"/>
            <consortium name="The Broad Institute Genome Sequencing Center for Infectious Disease"/>
            <person name="Wu L."/>
            <person name="Ma J."/>
        </authorList>
    </citation>
    <scope>NUCLEOTIDE SEQUENCE [LARGE SCALE GENOMIC DNA]</scope>
    <source>
        <strain evidence="4">JCM 17543</strain>
    </source>
</reference>
<dbReference type="Gene3D" id="3.30.420.40">
    <property type="match status" value="1"/>
</dbReference>
<dbReference type="EMBL" id="BAABBM010000001">
    <property type="protein sequence ID" value="GAA3892879.1"/>
    <property type="molecule type" value="Genomic_DNA"/>
</dbReference>
<organism evidence="3 4">
    <name type="scientific">Sphingomonas limnosediminicola</name>
    <dbReference type="NCBI Taxonomy" id="940133"/>
    <lineage>
        <taxon>Bacteria</taxon>
        <taxon>Pseudomonadati</taxon>
        <taxon>Pseudomonadota</taxon>
        <taxon>Alphaproteobacteria</taxon>
        <taxon>Sphingomonadales</taxon>
        <taxon>Sphingomonadaceae</taxon>
        <taxon>Sphingomonas</taxon>
    </lineage>
</organism>
<dbReference type="InterPro" id="IPR048951">
    <property type="entry name" value="Ppx_C"/>
</dbReference>
<evidence type="ECO:0000259" key="2">
    <source>
        <dbReference type="Pfam" id="PF21697"/>
    </source>
</evidence>
<evidence type="ECO:0000313" key="4">
    <source>
        <dbReference type="Proteomes" id="UP001500827"/>
    </source>
</evidence>
<dbReference type="InterPro" id="IPR003695">
    <property type="entry name" value="Ppx_GppA_N"/>
</dbReference>
<protein>
    <submittedName>
        <fullName evidence="3">Exopolyphosphatase</fullName>
    </submittedName>
</protein>